<keyword evidence="2" id="KW-1185">Reference proteome</keyword>
<dbReference type="GeneID" id="90541282"/>
<dbReference type="AlphaFoldDB" id="A0AAX4JCA4"/>
<proteinExistence type="predicted"/>
<sequence length="232" mass="26869">MKIIKLTENISNLDTSAYAEDDKFLVFDIDGTLYKENKELVSKRRLAQWKHLNRDLNISFDEFESKSKIYTKKYGTNYKGFLKDYKIGEDLIKNIDNVYGEISDHLTDPSASIELLKNLSNSQKRVRIFCFSNSTSKQSEYTLNILNISKYVDTLFCTGYCTKNEIITKPMVEAFDYVNKVVQNNGDKKILFFDDNDMNIESAKKSGWIAIKVDDADNINNIVEREIKNHFG</sequence>
<dbReference type="Gene3D" id="3.40.50.1000">
    <property type="entry name" value="HAD superfamily/HAD-like"/>
    <property type="match status" value="1"/>
</dbReference>
<dbReference type="GO" id="GO:0009166">
    <property type="term" value="P:nucleotide catabolic process"/>
    <property type="evidence" value="ECO:0007669"/>
    <property type="project" value="TreeGrafter"/>
</dbReference>
<organism evidence="1 2">
    <name type="scientific">Vairimorpha necatrix</name>
    <dbReference type="NCBI Taxonomy" id="6039"/>
    <lineage>
        <taxon>Eukaryota</taxon>
        <taxon>Fungi</taxon>
        <taxon>Fungi incertae sedis</taxon>
        <taxon>Microsporidia</taxon>
        <taxon>Nosematidae</taxon>
        <taxon>Vairimorpha</taxon>
    </lineage>
</organism>
<dbReference type="SUPFAM" id="SSF56784">
    <property type="entry name" value="HAD-like"/>
    <property type="match status" value="1"/>
</dbReference>
<dbReference type="Pfam" id="PF00702">
    <property type="entry name" value="Hydrolase"/>
    <property type="match status" value="1"/>
</dbReference>
<evidence type="ECO:0000313" key="2">
    <source>
        <dbReference type="Proteomes" id="UP001334084"/>
    </source>
</evidence>
<dbReference type="EMBL" id="CP142730">
    <property type="protein sequence ID" value="WUR03463.1"/>
    <property type="molecule type" value="Genomic_DNA"/>
</dbReference>
<dbReference type="Proteomes" id="UP001334084">
    <property type="component" value="Chromosome 5"/>
</dbReference>
<dbReference type="PANTHER" id="PTHR47438:SF1">
    <property type="entry name" value="PHOSPHATE METABOLISM PROTEIN 8-RELATED"/>
    <property type="match status" value="1"/>
</dbReference>
<reference evidence="1" key="1">
    <citation type="journal article" date="2024" name="BMC Genomics">
        <title>Functional annotation of a divergent genome using sequence and structure-based similarity.</title>
        <authorList>
            <person name="Svedberg D."/>
            <person name="Winiger R.R."/>
            <person name="Berg A."/>
            <person name="Sharma H."/>
            <person name="Tellgren-Roth C."/>
            <person name="Debrunner-Vossbrinck B.A."/>
            <person name="Vossbrinck C.R."/>
            <person name="Barandun J."/>
        </authorList>
    </citation>
    <scope>NUCLEOTIDE SEQUENCE</scope>
    <source>
        <strain evidence="1">Illinois isolate</strain>
    </source>
</reference>
<dbReference type="GO" id="GO:0008252">
    <property type="term" value="F:nucleotidase activity"/>
    <property type="evidence" value="ECO:0007669"/>
    <property type="project" value="TreeGrafter"/>
</dbReference>
<dbReference type="RefSeq" id="XP_065329608.1">
    <property type="nucleotide sequence ID" value="XM_065473536.1"/>
</dbReference>
<dbReference type="GO" id="GO:0006206">
    <property type="term" value="P:pyrimidine nucleobase metabolic process"/>
    <property type="evidence" value="ECO:0007669"/>
    <property type="project" value="TreeGrafter"/>
</dbReference>
<dbReference type="InterPro" id="IPR036412">
    <property type="entry name" value="HAD-like_sf"/>
</dbReference>
<dbReference type="KEGG" id="vnx:VNE69_05058"/>
<name>A0AAX4JCA4_9MICR</name>
<gene>
    <name evidence="1" type="ORF">VNE69_05058</name>
</gene>
<accession>A0AAX4JCA4</accession>
<dbReference type="PANTHER" id="PTHR47438">
    <property type="entry name" value="PHOSPHATE METABOLISM PROTEIN 8-RELATED"/>
    <property type="match status" value="1"/>
</dbReference>
<dbReference type="InterPro" id="IPR052791">
    <property type="entry name" value="SSM1_domain"/>
</dbReference>
<dbReference type="InterPro" id="IPR023214">
    <property type="entry name" value="HAD_sf"/>
</dbReference>
<protein>
    <submittedName>
        <fullName evidence="1">Suppressor of disruption of TFIIS (SDT1)</fullName>
    </submittedName>
</protein>
<evidence type="ECO:0000313" key="1">
    <source>
        <dbReference type="EMBL" id="WUR03463.1"/>
    </source>
</evidence>
<dbReference type="Gene3D" id="1.10.150.450">
    <property type="match status" value="1"/>
</dbReference>